<accession>A0ACB5UK11</accession>
<sequence>MARLEIKNKEFHYNGEPIRIISGAIHYFRTVPEYWEDRLKKLKACGFNTVETYVAWNIHEPKEGEFNFEGIANITRFVKIAEELGLMVIIRPGPYICAEWELGGLPSWLLKYPDIKLRCYNRTYLDKVDAFYNKLLPLLKPLLCTNGGPIIAFQIENEYGSYGNDKKYLNYLRESLINRGIDVMLFTSDGPTDIMLQGGTLPEIYKTANFGSRPEEAFDKLGEYEKKGPMMCMEFWNGWFDHWGSEHYTREPQDVVKDFDSLLEMNGNVNFYMFHGGTNFGFYNGANYDKGKLLPTTTSYDYDALLTEAGDMTEKYYAVKNTIAFYFNIHNDIEVENTKKIAYGKVKMEEQAELFEQLNILSNPVENATPLPMEKLDQSYGFTLYRTKVTGPKGNVKLTINKCNDRGIIYLDGKFQGIIDRTEQVDKKIDIIIDKEEMVLDILVENLGRVNYGTLLGEYNGITDNVLLDYQQQFGWVMYPIELNNIDNIQYSTIKEQRTPCFYKGSFNIDEIADTFILMDNWKKGIVYINGFNLGRYWEKVPQRTLYVPAPILRMGRNEVVIFELHGHDSDDVTLMDRPKFD</sequence>
<gene>
    <name evidence="1" type="ORF">AN2V17_14800</name>
</gene>
<protein>
    <submittedName>
        <fullName evidence="1">Beta-galactosidase</fullName>
    </submittedName>
</protein>
<name>A0ACB5UK11_9FIRM</name>
<organism evidence="1 2">
    <name type="scientific">Vallitalea maricola</name>
    <dbReference type="NCBI Taxonomy" id="3074433"/>
    <lineage>
        <taxon>Bacteria</taxon>
        <taxon>Bacillati</taxon>
        <taxon>Bacillota</taxon>
        <taxon>Clostridia</taxon>
        <taxon>Lachnospirales</taxon>
        <taxon>Vallitaleaceae</taxon>
        <taxon>Vallitalea</taxon>
    </lineage>
</organism>
<evidence type="ECO:0000313" key="1">
    <source>
        <dbReference type="EMBL" id="GMQ62248.1"/>
    </source>
</evidence>
<comment type="caution">
    <text evidence="1">The sequence shown here is derived from an EMBL/GenBank/DDBJ whole genome shotgun (WGS) entry which is preliminary data.</text>
</comment>
<dbReference type="Proteomes" id="UP001374599">
    <property type="component" value="Unassembled WGS sequence"/>
</dbReference>
<reference evidence="1" key="1">
    <citation type="submission" date="2023-09" db="EMBL/GenBank/DDBJ databases">
        <title>Vallitalea sediminicola and Vallitalea maricola sp. nov., anaerobic bacteria isolated from marine sediment.</title>
        <authorList>
            <person name="Hirano S."/>
            <person name="Maeda A."/>
            <person name="Terahara T."/>
            <person name="Mori K."/>
            <person name="Hamada M."/>
            <person name="Matsumoto R."/>
            <person name="Kobayashi T."/>
        </authorList>
    </citation>
    <scope>NUCLEOTIDE SEQUENCE</scope>
    <source>
        <strain evidence="1">AN17-2</strain>
    </source>
</reference>
<evidence type="ECO:0000313" key="2">
    <source>
        <dbReference type="Proteomes" id="UP001374599"/>
    </source>
</evidence>
<dbReference type="EMBL" id="BTPU01000023">
    <property type="protein sequence ID" value="GMQ62248.1"/>
    <property type="molecule type" value="Genomic_DNA"/>
</dbReference>
<proteinExistence type="predicted"/>
<keyword evidence="2" id="KW-1185">Reference proteome</keyword>